<proteinExistence type="predicted"/>
<protein>
    <recommendedName>
        <fullName evidence="3">TetR/AcrR family transcriptional regulator</fullName>
    </recommendedName>
</protein>
<dbReference type="AlphaFoldDB" id="A0A3A5MX43"/>
<gene>
    <name evidence="1" type="ORF">D6T64_01155</name>
</gene>
<evidence type="ECO:0008006" key="3">
    <source>
        <dbReference type="Google" id="ProtNLM"/>
    </source>
</evidence>
<keyword evidence="2" id="KW-1185">Reference proteome</keyword>
<evidence type="ECO:0000313" key="1">
    <source>
        <dbReference type="EMBL" id="RJT91883.1"/>
    </source>
</evidence>
<dbReference type="OrthoDB" id="5122972at2"/>
<evidence type="ECO:0000313" key="2">
    <source>
        <dbReference type="Proteomes" id="UP000272015"/>
    </source>
</evidence>
<comment type="caution">
    <text evidence="1">The sequence shown here is derived from an EMBL/GenBank/DDBJ whole genome shotgun (WGS) entry which is preliminary data.</text>
</comment>
<dbReference type="InterPro" id="IPR036271">
    <property type="entry name" value="Tet_transcr_reg_TetR-rel_C_sf"/>
</dbReference>
<dbReference type="EMBL" id="QZVS01000039">
    <property type="protein sequence ID" value="RJT91883.1"/>
    <property type="molecule type" value="Genomic_DNA"/>
</dbReference>
<dbReference type="RefSeq" id="WP_119970627.1">
    <property type="nucleotide sequence ID" value="NZ_JBHSQA010000036.1"/>
</dbReference>
<dbReference type="Gene3D" id="1.10.357.10">
    <property type="entry name" value="Tetracycline Repressor, domain 2"/>
    <property type="match status" value="1"/>
</dbReference>
<name>A0A3A5MX43_9MICO</name>
<reference evidence="1 2" key="1">
    <citation type="submission" date="2018-09" db="EMBL/GenBank/DDBJ databases">
        <title>Novel species of Cryobacterium.</title>
        <authorList>
            <person name="Liu Q."/>
            <person name="Xin Y.-H."/>
        </authorList>
    </citation>
    <scope>NUCLEOTIDE SEQUENCE [LARGE SCALE GENOMIC DNA]</scope>
    <source>
        <strain evidence="1 2">Hh39</strain>
    </source>
</reference>
<dbReference type="SUPFAM" id="SSF48498">
    <property type="entry name" value="Tetracyclin repressor-like, C-terminal domain"/>
    <property type="match status" value="1"/>
</dbReference>
<accession>A0A3A5MX43</accession>
<dbReference type="Proteomes" id="UP000272015">
    <property type="component" value="Unassembled WGS sequence"/>
</dbReference>
<sequence length="187" mass="20791">MIPNAELSAVADYFLAPELDEFSTRSLESAFGRPVSSDELREVAHLILDIESASMRRIKEVIASERSDPLDKIVTAFRMVGDNLARDPKIRAGVVIASRWSGAFPERRIDPFRTWESFVAEALQESRRMGRIRQDIDVVEASWIVVAAGIGAKELIAFRDAWADAGYILERTARSALAPLRMNLAGS</sequence>
<organism evidence="1 2">
    <name type="scientific">Cryobacterium melibiosiphilum</name>
    <dbReference type="NCBI Taxonomy" id="995039"/>
    <lineage>
        <taxon>Bacteria</taxon>
        <taxon>Bacillati</taxon>
        <taxon>Actinomycetota</taxon>
        <taxon>Actinomycetes</taxon>
        <taxon>Micrococcales</taxon>
        <taxon>Microbacteriaceae</taxon>
        <taxon>Cryobacterium</taxon>
    </lineage>
</organism>